<dbReference type="AlphaFoldDB" id="A0A6B2FTS6"/>
<evidence type="ECO:0000256" key="3">
    <source>
        <dbReference type="ARBA" id="ARBA00022475"/>
    </source>
</evidence>
<dbReference type="PANTHER" id="PTHR32502:SF8">
    <property type="entry name" value="N-ACETYLGALACTOSAMINE PERMEASE IIC COMPONENT 1"/>
    <property type="match status" value="1"/>
</dbReference>
<gene>
    <name evidence="10" type="ORF">GWG61_03490</name>
</gene>
<evidence type="ECO:0000256" key="1">
    <source>
        <dbReference type="ARBA" id="ARBA00004651"/>
    </source>
</evidence>
<evidence type="ECO:0000256" key="6">
    <source>
        <dbReference type="ARBA" id="ARBA00022692"/>
    </source>
</evidence>
<sequence>MFAKALIVAIAYYLIYYINQSIGLWQFNRPIIVGPIIGLLLGDLQTGIILGGVFESVFLGVIAVGGAIPADALVGSTIGTATAILTGASNSKALAIAVPVAALAIITLQITYSYMALFVPRMDKLAHKGNEAGITRWHIGMGFMTPALNTIAIFFAILLGTNAIKTFLAILPKFVSQGFIAAGKMLPAVGFAMLLNMLFKKKYFIWFFVGFALVVYLKLPNLAVAIFATAIAFLMYDVTKHSITNNVAVSSVSKPEDKQAAKKKEEEDFLS</sequence>
<evidence type="ECO:0000256" key="9">
    <source>
        <dbReference type="SAM" id="Phobius"/>
    </source>
</evidence>
<name>A0A6B2FTS6_9LACO</name>
<dbReference type="PROSITE" id="PS51106">
    <property type="entry name" value="PTS_EIIC_TYPE_4"/>
    <property type="match status" value="1"/>
</dbReference>
<proteinExistence type="predicted"/>
<keyword evidence="6 9" id="KW-0812">Transmembrane</keyword>
<comment type="subcellular location">
    <subcellularLocation>
        <location evidence="1">Cell membrane</location>
        <topology evidence="1">Multi-pass membrane protein</topology>
    </subcellularLocation>
</comment>
<keyword evidence="7 9" id="KW-1133">Transmembrane helix</keyword>
<protein>
    <submittedName>
        <fullName evidence="10">PTS sugar transporter subunit IIC</fullName>
    </submittedName>
</protein>
<evidence type="ECO:0000313" key="10">
    <source>
        <dbReference type="EMBL" id="NDJ73577.1"/>
    </source>
</evidence>
<dbReference type="InterPro" id="IPR050303">
    <property type="entry name" value="GatZ_KbaZ_carbometab"/>
</dbReference>
<reference evidence="10" key="1">
    <citation type="submission" date="2020-01" db="EMBL/GenBank/DDBJ databases">
        <title>Vaginal microbiome of pregnant Indian women: Insights into the genome of dominants Lactobacillus species.</title>
        <authorList>
            <person name="Das B."/>
            <person name="Mehta O."/>
            <person name="Ghosh T.S."/>
            <person name="Kothidar A."/>
            <person name="Gowtham M.R."/>
            <person name="Mitra R."/>
            <person name="Kshetrapal P."/>
            <person name="Wadhwa N."/>
            <person name="Thiruvengadam R."/>
            <person name="Nair G.B."/>
            <person name="Bhatnagar S."/>
            <person name="Das B."/>
        </authorList>
    </citation>
    <scope>NUCLEOTIDE SEQUENCE</scope>
    <source>
        <strain evidence="10">Indica</strain>
    </source>
</reference>
<keyword evidence="5" id="KW-0598">Phosphotransferase system</keyword>
<dbReference type="GO" id="GO:0005886">
    <property type="term" value="C:plasma membrane"/>
    <property type="evidence" value="ECO:0007669"/>
    <property type="project" value="UniProtKB-SubCell"/>
</dbReference>
<dbReference type="InterPro" id="IPR004700">
    <property type="entry name" value="PTS_IIC_man"/>
</dbReference>
<organism evidence="10">
    <name type="scientific">Lactobacillus paragasseri</name>
    <dbReference type="NCBI Taxonomy" id="2107999"/>
    <lineage>
        <taxon>Bacteria</taxon>
        <taxon>Bacillati</taxon>
        <taxon>Bacillota</taxon>
        <taxon>Bacilli</taxon>
        <taxon>Lactobacillales</taxon>
        <taxon>Lactobacillaceae</taxon>
        <taxon>Lactobacillus</taxon>
    </lineage>
</organism>
<feature type="transmembrane region" description="Helical" evidence="9">
    <location>
        <begin position="6"/>
        <end position="25"/>
    </location>
</feature>
<keyword evidence="8 9" id="KW-0472">Membrane</keyword>
<dbReference type="PANTHER" id="PTHR32502">
    <property type="entry name" value="N-ACETYLGALACTOSAMINE PERMEASE II COMPONENT-RELATED"/>
    <property type="match status" value="1"/>
</dbReference>
<dbReference type="EMBL" id="JAADJO010000005">
    <property type="protein sequence ID" value="NDJ73577.1"/>
    <property type="molecule type" value="Genomic_DNA"/>
</dbReference>
<evidence type="ECO:0000256" key="5">
    <source>
        <dbReference type="ARBA" id="ARBA00022683"/>
    </source>
</evidence>
<feature type="transmembrane region" description="Helical" evidence="9">
    <location>
        <begin position="205"/>
        <end position="236"/>
    </location>
</feature>
<evidence type="ECO:0000256" key="2">
    <source>
        <dbReference type="ARBA" id="ARBA00022448"/>
    </source>
</evidence>
<comment type="caution">
    <text evidence="10">The sequence shown here is derived from an EMBL/GenBank/DDBJ whole genome shotgun (WGS) entry which is preliminary data.</text>
</comment>
<feature type="transmembrane region" description="Helical" evidence="9">
    <location>
        <begin position="32"/>
        <end position="51"/>
    </location>
</feature>
<evidence type="ECO:0000256" key="8">
    <source>
        <dbReference type="ARBA" id="ARBA00023136"/>
    </source>
</evidence>
<feature type="transmembrane region" description="Helical" evidence="9">
    <location>
        <begin position="179"/>
        <end position="199"/>
    </location>
</feature>
<dbReference type="RefSeq" id="WP_144356411.1">
    <property type="nucleotide sequence ID" value="NZ_CAKMAD010000004.1"/>
</dbReference>
<accession>A0A6B2FTS6</accession>
<evidence type="ECO:0000256" key="7">
    <source>
        <dbReference type="ARBA" id="ARBA00022989"/>
    </source>
</evidence>
<feature type="transmembrane region" description="Helical" evidence="9">
    <location>
        <begin position="93"/>
        <end position="117"/>
    </location>
</feature>
<evidence type="ECO:0000256" key="4">
    <source>
        <dbReference type="ARBA" id="ARBA00022597"/>
    </source>
</evidence>
<feature type="transmembrane region" description="Helical" evidence="9">
    <location>
        <begin position="137"/>
        <end position="159"/>
    </location>
</feature>
<keyword evidence="2" id="KW-0813">Transport</keyword>
<dbReference type="Pfam" id="PF03609">
    <property type="entry name" value="EII-Sor"/>
    <property type="match status" value="1"/>
</dbReference>
<keyword evidence="4 10" id="KW-0762">Sugar transport</keyword>
<feature type="transmembrane region" description="Helical" evidence="9">
    <location>
        <begin position="57"/>
        <end position="81"/>
    </location>
</feature>
<dbReference type="GO" id="GO:0009401">
    <property type="term" value="P:phosphoenolpyruvate-dependent sugar phosphotransferase system"/>
    <property type="evidence" value="ECO:0007669"/>
    <property type="project" value="UniProtKB-KW"/>
</dbReference>
<keyword evidence="3" id="KW-1003">Cell membrane</keyword>